<evidence type="ECO:0000256" key="1">
    <source>
        <dbReference type="SAM" id="MobiDB-lite"/>
    </source>
</evidence>
<dbReference type="EMBL" id="JASCZI010030617">
    <property type="protein sequence ID" value="MED6123916.1"/>
    <property type="molecule type" value="Genomic_DNA"/>
</dbReference>
<evidence type="ECO:0000313" key="3">
    <source>
        <dbReference type="Proteomes" id="UP001341840"/>
    </source>
</evidence>
<dbReference type="Proteomes" id="UP001341840">
    <property type="component" value="Unassembled WGS sequence"/>
</dbReference>
<proteinExistence type="predicted"/>
<sequence length="124" mass="13797">MSVFNFKRITPLPPLTISMVGPHLTSTIKGGETINLPGETNNAKPIKANNLPTPTINHKTSKIKTHQTNNVTNDLISDKTYQTTKPLFLNPPLKKLSDPYNKKTRSLRTSKGEPKLNYPPTMFA</sequence>
<protein>
    <submittedName>
        <fullName evidence="2">Uncharacterized protein</fullName>
    </submittedName>
</protein>
<accession>A0ABU6RJB9</accession>
<evidence type="ECO:0000313" key="2">
    <source>
        <dbReference type="EMBL" id="MED6123916.1"/>
    </source>
</evidence>
<reference evidence="2 3" key="1">
    <citation type="journal article" date="2023" name="Plants (Basel)">
        <title>Bridging the Gap: Combining Genomics and Transcriptomics Approaches to Understand Stylosanthes scabra, an Orphan Legume from the Brazilian Caatinga.</title>
        <authorList>
            <person name="Ferreira-Neto J.R.C."/>
            <person name="da Silva M.D."/>
            <person name="Binneck E."/>
            <person name="de Melo N.F."/>
            <person name="da Silva R.H."/>
            <person name="de Melo A.L.T.M."/>
            <person name="Pandolfi V."/>
            <person name="Bustamante F.O."/>
            <person name="Brasileiro-Vidal A.C."/>
            <person name="Benko-Iseppon A.M."/>
        </authorList>
    </citation>
    <scope>NUCLEOTIDE SEQUENCE [LARGE SCALE GENOMIC DNA]</scope>
    <source>
        <tissue evidence="2">Leaves</tissue>
    </source>
</reference>
<organism evidence="2 3">
    <name type="scientific">Stylosanthes scabra</name>
    <dbReference type="NCBI Taxonomy" id="79078"/>
    <lineage>
        <taxon>Eukaryota</taxon>
        <taxon>Viridiplantae</taxon>
        <taxon>Streptophyta</taxon>
        <taxon>Embryophyta</taxon>
        <taxon>Tracheophyta</taxon>
        <taxon>Spermatophyta</taxon>
        <taxon>Magnoliopsida</taxon>
        <taxon>eudicotyledons</taxon>
        <taxon>Gunneridae</taxon>
        <taxon>Pentapetalae</taxon>
        <taxon>rosids</taxon>
        <taxon>fabids</taxon>
        <taxon>Fabales</taxon>
        <taxon>Fabaceae</taxon>
        <taxon>Papilionoideae</taxon>
        <taxon>50 kb inversion clade</taxon>
        <taxon>dalbergioids sensu lato</taxon>
        <taxon>Dalbergieae</taxon>
        <taxon>Pterocarpus clade</taxon>
        <taxon>Stylosanthes</taxon>
    </lineage>
</organism>
<feature type="region of interest" description="Disordered" evidence="1">
    <location>
        <begin position="31"/>
        <end position="71"/>
    </location>
</feature>
<keyword evidence="3" id="KW-1185">Reference proteome</keyword>
<name>A0ABU6RJB9_9FABA</name>
<gene>
    <name evidence="2" type="ORF">PIB30_054101</name>
</gene>
<feature type="region of interest" description="Disordered" evidence="1">
    <location>
        <begin position="86"/>
        <end position="124"/>
    </location>
</feature>
<comment type="caution">
    <text evidence="2">The sequence shown here is derived from an EMBL/GenBank/DDBJ whole genome shotgun (WGS) entry which is preliminary data.</text>
</comment>